<dbReference type="InterPro" id="IPR008271">
    <property type="entry name" value="Ser/Thr_kinase_AS"/>
</dbReference>
<dbReference type="SUPFAM" id="SSF56112">
    <property type="entry name" value="Protein kinase-like (PK-like)"/>
    <property type="match status" value="1"/>
</dbReference>
<feature type="compositionally biased region" description="Polar residues" evidence="10">
    <location>
        <begin position="1"/>
        <end position="14"/>
    </location>
</feature>
<feature type="compositionally biased region" description="Low complexity" evidence="10">
    <location>
        <begin position="379"/>
        <end position="398"/>
    </location>
</feature>
<feature type="region of interest" description="Disordered" evidence="10">
    <location>
        <begin position="372"/>
        <end position="404"/>
    </location>
</feature>
<feature type="domain" description="Protein kinase" evidence="11">
    <location>
        <begin position="419"/>
        <end position="808"/>
    </location>
</feature>
<evidence type="ECO:0000256" key="1">
    <source>
        <dbReference type="ARBA" id="ARBA00012513"/>
    </source>
</evidence>
<evidence type="ECO:0000256" key="6">
    <source>
        <dbReference type="ARBA" id="ARBA00022840"/>
    </source>
</evidence>
<dbReference type="InterPro" id="IPR017441">
    <property type="entry name" value="Protein_kinase_ATP_BS"/>
</dbReference>
<evidence type="ECO:0000256" key="9">
    <source>
        <dbReference type="PROSITE-ProRule" id="PRU10141"/>
    </source>
</evidence>
<dbReference type="FunFam" id="1.10.510.10:FF:000595">
    <property type="entry name" value="Protein kinase, putative (AFU_orthologue AFUA_5G11840)"/>
    <property type="match status" value="1"/>
</dbReference>
<name>A0A7H8R0U9_TALRU</name>
<accession>A0A7H8R0U9</accession>
<comment type="catalytic activity">
    <reaction evidence="8">
        <text>L-seryl-[protein] + ATP = O-phospho-L-seryl-[protein] + ADP + H(+)</text>
        <dbReference type="Rhea" id="RHEA:17989"/>
        <dbReference type="Rhea" id="RHEA-COMP:9863"/>
        <dbReference type="Rhea" id="RHEA-COMP:11604"/>
        <dbReference type="ChEBI" id="CHEBI:15378"/>
        <dbReference type="ChEBI" id="CHEBI:29999"/>
        <dbReference type="ChEBI" id="CHEBI:30616"/>
        <dbReference type="ChEBI" id="CHEBI:83421"/>
        <dbReference type="ChEBI" id="CHEBI:456216"/>
        <dbReference type="EC" id="2.7.11.1"/>
    </reaction>
</comment>
<keyword evidence="3" id="KW-0808">Transferase</keyword>
<feature type="compositionally biased region" description="Basic and acidic residues" evidence="10">
    <location>
        <begin position="648"/>
        <end position="659"/>
    </location>
</feature>
<reference evidence="13" key="1">
    <citation type="submission" date="2020-06" db="EMBL/GenBank/DDBJ databases">
        <title>A chromosome-scale genome assembly of Talaromyces rugulosus W13939.</title>
        <authorList>
            <person name="Wang B."/>
            <person name="Guo L."/>
            <person name="Ye K."/>
            <person name="Wang L."/>
        </authorList>
    </citation>
    <scope>NUCLEOTIDE SEQUENCE [LARGE SCALE GENOMIC DNA]</scope>
    <source>
        <strain evidence="13">W13939</strain>
    </source>
</reference>
<feature type="region of interest" description="Disordered" evidence="10">
    <location>
        <begin position="1"/>
        <end position="86"/>
    </location>
</feature>
<keyword evidence="13" id="KW-1185">Reference proteome</keyword>
<dbReference type="OrthoDB" id="6513151at2759"/>
<feature type="compositionally biased region" description="Basic and acidic residues" evidence="10">
    <location>
        <begin position="149"/>
        <end position="162"/>
    </location>
</feature>
<dbReference type="Pfam" id="PF00069">
    <property type="entry name" value="Pkinase"/>
    <property type="match status" value="1"/>
</dbReference>
<evidence type="ECO:0000256" key="3">
    <source>
        <dbReference type="ARBA" id="ARBA00022679"/>
    </source>
</evidence>
<evidence type="ECO:0000256" key="10">
    <source>
        <dbReference type="SAM" id="MobiDB-lite"/>
    </source>
</evidence>
<dbReference type="GO" id="GO:0005829">
    <property type="term" value="C:cytosol"/>
    <property type="evidence" value="ECO:0007669"/>
    <property type="project" value="TreeGrafter"/>
</dbReference>
<evidence type="ECO:0000256" key="2">
    <source>
        <dbReference type="ARBA" id="ARBA00022527"/>
    </source>
</evidence>
<feature type="region of interest" description="Disordered" evidence="10">
    <location>
        <begin position="638"/>
        <end position="766"/>
    </location>
</feature>
<evidence type="ECO:0000256" key="5">
    <source>
        <dbReference type="ARBA" id="ARBA00022777"/>
    </source>
</evidence>
<evidence type="ECO:0000256" key="8">
    <source>
        <dbReference type="ARBA" id="ARBA00048679"/>
    </source>
</evidence>
<feature type="compositionally biased region" description="Polar residues" evidence="10">
    <location>
        <begin position="204"/>
        <end position="216"/>
    </location>
</feature>
<dbReference type="KEGG" id="trg:TRUGW13939_05637"/>
<comment type="catalytic activity">
    <reaction evidence="7">
        <text>L-threonyl-[protein] + ATP = O-phospho-L-threonyl-[protein] + ADP + H(+)</text>
        <dbReference type="Rhea" id="RHEA:46608"/>
        <dbReference type="Rhea" id="RHEA-COMP:11060"/>
        <dbReference type="Rhea" id="RHEA-COMP:11605"/>
        <dbReference type="ChEBI" id="CHEBI:15378"/>
        <dbReference type="ChEBI" id="CHEBI:30013"/>
        <dbReference type="ChEBI" id="CHEBI:30616"/>
        <dbReference type="ChEBI" id="CHEBI:61977"/>
        <dbReference type="ChEBI" id="CHEBI:456216"/>
        <dbReference type="EC" id="2.7.11.1"/>
    </reaction>
</comment>
<evidence type="ECO:0000313" key="12">
    <source>
        <dbReference type="EMBL" id="QKX58513.1"/>
    </source>
</evidence>
<dbReference type="RefSeq" id="XP_035344691.1">
    <property type="nucleotide sequence ID" value="XM_035488798.1"/>
</dbReference>
<dbReference type="SMART" id="SM00220">
    <property type="entry name" value="S_TKc"/>
    <property type="match status" value="1"/>
</dbReference>
<feature type="compositionally biased region" description="Low complexity" evidence="10">
    <location>
        <begin position="122"/>
        <end position="133"/>
    </location>
</feature>
<dbReference type="GO" id="GO:0004674">
    <property type="term" value="F:protein serine/threonine kinase activity"/>
    <property type="evidence" value="ECO:0007669"/>
    <property type="project" value="UniProtKB-KW"/>
</dbReference>
<organism evidence="12 13">
    <name type="scientific">Talaromyces rugulosus</name>
    <name type="common">Penicillium rugulosum</name>
    <dbReference type="NCBI Taxonomy" id="121627"/>
    <lineage>
        <taxon>Eukaryota</taxon>
        <taxon>Fungi</taxon>
        <taxon>Dikarya</taxon>
        <taxon>Ascomycota</taxon>
        <taxon>Pezizomycotina</taxon>
        <taxon>Eurotiomycetes</taxon>
        <taxon>Eurotiomycetidae</taxon>
        <taxon>Eurotiales</taxon>
        <taxon>Trichocomaceae</taxon>
        <taxon>Talaromyces</taxon>
        <taxon>Talaromyces sect. Islandici</taxon>
    </lineage>
</organism>
<feature type="compositionally biased region" description="Polar residues" evidence="10">
    <location>
        <begin position="55"/>
        <end position="64"/>
    </location>
</feature>
<evidence type="ECO:0000259" key="11">
    <source>
        <dbReference type="PROSITE" id="PS50011"/>
    </source>
</evidence>
<keyword evidence="2" id="KW-0723">Serine/threonine-protein kinase</keyword>
<sequence length="846" mass="92383">MTAAQVTADSQPSQPRLPAVANQSTTTPELNLSTEPPHAVRFASVNQEIEPDQAAAQSRSSEPQPLSDPSAANNNLDPNAKDELRSLSISLQDTRLQESRIRHFAFEPVSLPASRVNSRDNTISTTTSPSGSPQVSVMQSPPLTPAATHSRESKATENKPAKLDPSLVTPEISDSSVHAGKQAPPPPPTSAPATRPSSTEIAAKQSTGHSDSSLSTKDQEKQGKPRFFLGASADGSSQDESPPMTPRHEHGWATPPGGTSGAITPIGEPNDPYARNKRPIPNRNLSQLDQRFIFSGIDSKRRSHHSSGSYSSLNAPVANNAPEGRPSTSDKRSSFFSGNKKDHGHGHRHNESLDGKGHGSMSELKRFFRMGHKHKRGESPSAVSKKSSKSSSNGKNVSHQMAPTSVPFADDHGLQSKYGKLGRVLGSGAGGSVRLLKRSSDGVTFAVKQFRDRHSWETEKEYSKKVTAEFCIGSTLHHGSIIETLDIIQEGGHWYEVMEYAPFDLFAIVMTGKMSKEEIACSFKQILSGVAYLHAMGLAHRDLKLDNVVVSEHGIMKLIDFGSAVVFRYPFENDTVLASGIVGSDPYLAPEVYDEKKYDPRPTDIWSLAIIFCCMTLRRFPWKQPRVTDNSYKLFVSAPTPGTPVPDSHPRRADQRAKSTADLPAMAGETKPSDASHHRHHHRQDSQGYPFPRSEPVTRDEPSPYQSSKPSPAQTPQPQEQPPRTQASSQPTGEAPEKPKSRETTSKEAPPLPQGTSTSTGQRQEVIKGPWRLLRILPRESRYIIGRMLKVNPKERATLDEVMADDWIQSILVCRQDESGKVIRAKNHTHILEPPSSSAPVASKGK</sequence>
<dbReference type="PROSITE" id="PS00107">
    <property type="entry name" value="PROTEIN_KINASE_ATP"/>
    <property type="match status" value="1"/>
</dbReference>
<keyword evidence="6 9" id="KW-0067">ATP-binding</keyword>
<feature type="compositionally biased region" description="Polar residues" evidence="10">
    <location>
        <begin position="754"/>
        <end position="763"/>
    </location>
</feature>
<evidence type="ECO:0000256" key="4">
    <source>
        <dbReference type="ARBA" id="ARBA00022741"/>
    </source>
</evidence>
<dbReference type="InterPro" id="IPR000719">
    <property type="entry name" value="Prot_kinase_dom"/>
</dbReference>
<evidence type="ECO:0000256" key="7">
    <source>
        <dbReference type="ARBA" id="ARBA00047899"/>
    </source>
</evidence>
<feature type="compositionally biased region" description="Polar residues" evidence="10">
    <location>
        <begin position="21"/>
        <end position="34"/>
    </location>
</feature>
<dbReference type="PROSITE" id="PS50011">
    <property type="entry name" value="PROTEIN_KINASE_DOM"/>
    <property type="match status" value="1"/>
</dbReference>
<proteinExistence type="predicted"/>
<dbReference type="GO" id="GO:0005524">
    <property type="term" value="F:ATP binding"/>
    <property type="evidence" value="ECO:0007669"/>
    <property type="project" value="UniProtKB-UniRule"/>
</dbReference>
<feature type="binding site" evidence="9">
    <location>
        <position position="448"/>
    </location>
    <ligand>
        <name>ATP</name>
        <dbReference type="ChEBI" id="CHEBI:30616"/>
    </ligand>
</feature>
<dbReference type="InterPro" id="IPR011009">
    <property type="entry name" value="Kinase-like_dom_sf"/>
</dbReference>
<gene>
    <name evidence="12" type="ORF">TRUGW13939_05637</name>
</gene>
<dbReference type="PANTHER" id="PTHR24343:SF137">
    <property type="entry name" value="SERINE_THREONINE-PROTEIN KINASE HRK1"/>
    <property type="match status" value="1"/>
</dbReference>
<dbReference type="Gene3D" id="3.30.200.20">
    <property type="entry name" value="Phosphorylase Kinase, domain 1"/>
    <property type="match status" value="1"/>
</dbReference>
<dbReference type="EMBL" id="CP055900">
    <property type="protein sequence ID" value="QKX58513.1"/>
    <property type="molecule type" value="Genomic_DNA"/>
</dbReference>
<feature type="compositionally biased region" description="Basic and acidic residues" evidence="10">
    <location>
        <begin position="735"/>
        <end position="746"/>
    </location>
</feature>
<dbReference type="PROSITE" id="PS00108">
    <property type="entry name" value="PROTEIN_KINASE_ST"/>
    <property type="match status" value="1"/>
</dbReference>
<dbReference type="Gene3D" id="1.10.510.10">
    <property type="entry name" value="Transferase(Phosphotransferase) domain 1"/>
    <property type="match status" value="1"/>
</dbReference>
<dbReference type="Proteomes" id="UP000509510">
    <property type="component" value="Chromosome III"/>
</dbReference>
<dbReference type="GeneID" id="55993134"/>
<keyword evidence="4 9" id="KW-0547">Nucleotide-binding</keyword>
<dbReference type="AlphaFoldDB" id="A0A7H8R0U9"/>
<dbReference type="PANTHER" id="PTHR24343">
    <property type="entry name" value="SERINE/THREONINE KINASE"/>
    <property type="match status" value="1"/>
</dbReference>
<keyword evidence="5" id="KW-0418">Kinase</keyword>
<evidence type="ECO:0000313" key="13">
    <source>
        <dbReference type="Proteomes" id="UP000509510"/>
    </source>
</evidence>
<dbReference type="EC" id="2.7.11.1" evidence="1"/>
<protein>
    <recommendedName>
        <fullName evidence="1">non-specific serine/threonine protein kinase</fullName>
        <ecNumber evidence="1">2.7.11.1</ecNumber>
    </recommendedName>
</protein>
<feature type="region of interest" description="Disordered" evidence="10">
    <location>
        <begin position="116"/>
        <end position="360"/>
    </location>
</feature>